<evidence type="ECO:0000256" key="5">
    <source>
        <dbReference type="PIRSR" id="PIRSR601019-1"/>
    </source>
</evidence>
<dbReference type="PANTHER" id="PTHR10218">
    <property type="entry name" value="GTP-BINDING PROTEIN ALPHA SUBUNIT"/>
    <property type="match status" value="1"/>
</dbReference>
<dbReference type="SMART" id="SM00275">
    <property type="entry name" value="G_alpha"/>
    <property type="match status" value="1"/>
</dbReference>
<dbReference type="InterPro" id="IPR011025">
    <property type="entry name" value="GproteinA_insert"/>
</dbReference>
<dbReference type="InterPro" id="IPR027417">
    <property type="entry name" value="P-loop_NTPase"/>
</dbReference>
<dbReference type="SUPFAM" id="SSF47895">
    <property type="entry name" value="Transducin (alpha subunit), insertion domain"/>
    <property type="match status" value="1"/>
</dbReference>
<feature type="region of interest" description="Disordered" evidence="7">
    <location>
        <begin position="110"/>
        <end position="141"/>
    </location>
</feature>
<evidence type="ECO:0000313" key="9">
    <source>
        <dbReference type="Proteomes" id="UP000320333"/>
    </source>
</evidence>
<gene>
    <name evidence="8" type="ORF">CcCBS67573_g04788</name>
</gene>
<dbReference type="PROSITE" id="PS51882">
    <property type="entry name" value="G_ALPHA"/>
    <property type="match status" value="1"/>
</dbReference>
<evidence type="ECO:0000313" key="8">
    <source>
        <dbReference type="EMBL" id="TPX73949.1"/>
    </source>
</evidence>
<dbReference type="PANTHER" id="PTHR10218:SF360">
    <property type="entry name" value="GUANINE NUCLEOTIDE-BINDING PROTEIN SUBUNIT ALPHA HOMOLOG"/>
    <property type="match status" value="1"/>
</dbReference>
<feature type="binding site" evidence="5">
    <location>
        <position position="407"/>
    </location>
    <ligand>
        <name>GTP</name>
        <dbReference type="ChEBI" id="CHEBI:37565"/>
    </ligand>
</feature>
<dbReference type="GO" id="GO:0007188">
    <property type="term" value="P:adenylate cyclase-modulating G protein-coupled receptor signaling pathway"/>
    <property type="evidence" value="ECO:0007669"/>
    <property type="project" value="TreeGrafter"/>
</dbReference>
<feature type="compositionally biased region" description="Polar residues" evidence="7">
    <location>
        <begin position="128"/>
        <end position="139"/>
    </location>
</feature>
<dbReference type="PRINTS" id="PR00318">
    <property type="entry name" value="GPROTEINA"/>
</dbReference>
<dbReference type="GO" id="GO:0005737">
    <property type="term" value="C:cytoplasm"/>
    <property type="evidence" value="ECO:0007669"/>
    <property type="project" value="TreeGrafter"/>
</dbReference>
<keyword evidence="3 5" id="KW-0342">GTP-binding</keyword>
<keyword evidence="2 5" id="KW-0547">Nucleotide-binding</keyword>
<keyword evidence="4" id="KW-0807">Transducer</keyword>
<feature type="binding site" evidence="6">
    <location>
        <position position="51"/>
    </location>
    <ligand>
        <name>Mg(2+)</name>
        <dbReference type="ChEBI" id="CHEBI:18420"/>
    </ligand>
</feature>
<dbReference type="GO" id="GO:0005834">
    <property type="term" value="C:heterotrimeric G-protein complex"/>
    <property type="evidence" value="ECO:0007669"/>
    <property type="project" value="TreeGrafter"/>
</dbReference>
<name>A0A507FC81_9FUNG</name>
<dbReference type="Pfam" id="PF00503">
    <property type="entry name" value="G-alpha"/>
    <property type="match status" value="1"/>
</dbReference>
<comment type="caution">
    <text evidence="8">The sequence shown here is derived from an EMBL/GenBank/DDBJ whole genome shotgun (WGS) entry which is preliminary data.</text>
</comment>
<evidence type="ECO:0000256" key="7">
    <source>
        <dbReference type="SAM" id="MobiDB-lite"/>
    </source>
</evidence>
<reference evidence="8 9" key="1">
    <citation type="journal article" date="2019" name="Sci. Rep.">
        <title>Comparative genomics of chytrid fungi reveal insights into the obligate biotrophic and pathogenic lifestyle of Synchytrium endobioticum.</title>
        <authorList>
            <person name="van de Vossenberg B.T.L.H."/>
            <person name="Warris S."/>
            <person name="Nguyen H.D.T."/>
            <person name="van Gent-Pelzer M.P.E."/>
            <person name="Joly D.L."/>
            <person name="van de Geest H.C."/>
            <person name="Bonants P.J.M."/>
            <person name="Smith D.S."/>
            <person name="Levesque C.A."/>
            <person name="van der Lee T.A.J."/>
        </authorList>
    </citation>
    <scope>NUCLEOTIDE SEQUENCE [LARGE SCALE GENOMIC DNA]</scope>
    <source>
        <strain evidence="8 9">CBS 675.73</strain>
    </source>
</reference>
<dbReference type="Gene3D" id="3.40.50.300">
    <property type="entry name" value="P-loop containing nucleotide triphosphate hydrolases"/>
    <property type="match status" value="2"/>
</dbReference>
<feature type="compositionally biased region" description="Polar residues" evidence="7">
    <location>
        <begin position="110"/>
        <end position="119"/>
    </location>
</feature>
<keyword evidence="6" id="KW-0460">Magnesium</keyword>
<evidence type="ECO:0000256" key="1">
    <source>
        <dbReference type="ARBA" id="ARBA00022723"/>
    </source>
</evidence>
<feature type="binding site" evidence="5">
    <location>
        <begin position="351"/>
        <end position="354"/>
    </location>
    <ligand>
        <name>GTP</name>
        <dbReference type="ChEBI" id="CHEBI:37565"/>
    </ligand>
</feature>
<feature type="binding site" evidence="6">
    <location>
        <position position="263"/>
    </location>
    <ligand>
        <name>Mg(2+)</name>
        <dbReference type="ChEBI" id="CHEBI:18420"/>
    </ligand>
</feature>
<dbReference type="GO" id="GO:0046872">
    <property type="term" value="F:metal ion binding"/>
    <property type="evidence" value="ECO:0007669"/>
    <property type="project" value="UniProtKB-KW"/>
</dbReference>
<dbReference type="OrthoDB" id="2107961at2759"/>
<dbReference type="FunFam" id="3.40.50.300:FF:000692">
    <property type="entry name" value="Guanine nucleotide-binding protein subunit alpha"/>
    <property type="match status" value="1"/>
</dbReference>
<proteinExistence type="predicted"/>
<dbReference type="CDD" id="cd00066">
    <property type="entry name" value="G-alpha"/>
    <property type="match status" value="1"/>
</dbReference>
<dbReference type="STRING" id="246404.A0A507FC81"/>
<dbReference type="GO" id="GO:0031683">
    <property type="term" value="F:G-protein beta/gamma-subunit complex binding"/>
    <property type="evidence" value="ECO:0007669"/>
    <property type="project" value="InterPro"/>
</dbReference>
<dbReference type="GO" id="GO:0001664">
    <property type="term" value="F:G protein-coupled receptor binding"/>
    <property type="evidence" value="ECO:0007669"/>
    <property type="project" value="TreeGrafter"/>
</dbReference>
<dbReference type="Proteomes" id="UP000320333">
    <property type="component" value="Unassembled WGS sequence"/>
</dbReference>
<dbReference type="GO" id="GO:0003924">
    <property type="term" value="F:GTPase activity"/>
    <property type="evidence" value="ECO:0007669"/>
    <property type="project" value="InterPro"/>
</dbReference>
<evidence type="ECO:0000256" key="4">
    <source>
        <dbReference type="ARBA" id="ARBA00023224"/>
    </source>
</evidence>
<keyword evidence="1 6" id="KW-0479">Metal-binding</keyword>
<sequence length="435" mass="49270">MGACVSQPDEMAASHAREYSRKLDSEIKAQQEVTAKTVKLLLLGAGETGKSTVLKQMKLIYGIGFTEQELQLFRTAMAINLLTCAKYLIQAMDTLEIPYGFNREDFVSSSDIESPNVEPSETRELLQPTEQHQQWSSVLGDTENPPIHQFITLKRARDPVARAAASQYRSEKAGGQQQGGPVLDSAKRISQLDMSCCFSMELSVPEDVADDIQIIWEDPGVQYCFSRANEFQLIDSVMRDPRRILHGTFTPTEKDILAVRILTTRITEITFKVEGVPFVVVDLGGQRSERKKWIPYFSDVKAIIYLVALSSFDQTCFEDGTTNRIVESLTLFQSLAQHPALKGTCFILFMNKIDLFQDKLKTIEMRDYFPDFTDPNTYENASKYFDKLFRAENKFKDRDIYTHFTWATDTAQIRDILGAVTVALLKSSLSKYGLM</sequence>
<dbReference type="InterPro" id="IPR001019">
    <property type="entry name" value="Gprotein_alpha_su"/>
</dbReference>
<evidence type="ECO:0000256" key="3">
    <source>
        <dbReference type="ARBA" id="ARBA00023134"/>
    </source>
</evidence>
<organism evidence="8 9">
    <name type="scientific">Chytriomyces confervae</name>
    <dbReference type="NCBI Taxonomy" id="246404"/>
    <lineage>
        <taxon>Eukaryota</taxon>
        <taxon>Fungi</taxon>
        <taxon>Fungi incertae sedis</taxon>
        <taxon>Chytridiomycota</taxon>
        <taxon>Chytridiomycota incertae sedis</taxon>
        <taxon>Chytridiomycetes</taxon>
        <taxon>Chytridiales</taxon>
        <taxon>Chytriomycetaceae</taxon>
        <taxon>Chytriomyces</taxon>
    </lineage>
</organism>
<feature type="binding site" evidence="5">
    <location>
        <begin position="47"/>
        <end position="52"/>
    </location>
    <ligand>
        <name>GTP</name>
        <dbReference type="ChEBI" id="CHEBI:37565"/>
    </ligand>
</feature>
<dbReference type="AlphaFoldDB" id="A0A507FC81"/>
<feature type="binding site" evidence="5">
    <location>
        <begin position="257"/>
        <end position="263"/>
    </location>
    <ligand>
        <name>GTP</name>
        <dbReference type="ChEBI" id="CHEBI:37565"/>
    </ligand>
</feature>
<dbReference type="GO" id="GO:0005525">
    <property type="term" value="F:GTP binding"/>
    <property type="evidence" value="ECO:0007669"/>
    <property type="project" value="UniProtKB-KW"/>
</dbReference>
<keyword evidence="9" id="KW-1185">Reference proteome</keyword>
<evidence type="ECO:0000256" key="2">
    <source>
        <dbReference type="ARBA" id="ARBA00022741"/>
    </source>
</evidence>
<protein>
    <submittedName>
        <fullName evidence="8">Uncharacterized protein</fullName>
    </submittedName>
</protein>
<feature type="binding site" evidence="5">
    <location>
        <begin position="282"/>
        <end position="286"/>
    </location>
    <ligand>
        <name>GTP</name>
        <dbReference type="ChEBI" id="CHEBI:37565"/>
    </ligand>
</feature>
<evidence type="ECO:0000256" key="6">
    <source>
        <dbReference type="PIRSR" id="PIRSR601019-2"/>
    </source>
</evidence>
<feature type="binding site" evidence="5">
    <location>
        <begin position="235"/>
        <end position="236"/>
    </location>
    <ligand>
        <name>GTP</name>
        <dbReference type="ChEBI" id="CHEBI:37565"/>
    </ligand>
</feature>
<accession>A0A507FC81</accession>
<dbReference type="SUPFAM" id="SSF52540">
    <property type="entry name" value="P-loop containing nucleoside triphosphate hydrolases"/>
    <property type="match status" value="1"/>
</dbReference>
<dbReference type="Gene3D" id="1.10.400.10">
    <property type="entry name" value="GI Alpha 1, domain 2-like"/>
    <property type="match status" value="2"/>
</dbReference>
<dbReference type="EMBL" id="QEAP01000154">
    <property type="protein sequence ID" value="TPX73949.1"/>
    <property type="molecule type" value="Genomic_DNA"/>
</dbReference>